<evidence type="ECO:0000256" key="2">
    <source>
        <dbReference type="ARBA" id="ARBA00010869"/>
    </source>
</evidence>
<proteinExistence type="inferred from homology"/>
<dbReference type="InterPro" id="IPR036052">
    <property type="entry name" value="TrpB-like_PALP_sf"/>
</dbReference>
<comment type="cofactor">
    <cofactor evidence="1">
        <name>pyridoxal 5'-phosphate</name>
        <dbReference type="ChEBI" id="CHEBI:597326"/>
    </cofactor>
</comment>
<dbReference type="EMBL" id="SJOI01000001">
    <property type="protein sequence ID" value="TCL02944.1"/>
    <property type="molecule type" value="Genomic_DNA"/>
</dbReference>
<evidence type="ECO:0000256" key="4">
    <source>
        <dbReference type="ARBA" id="ARBA00023239"/>
    </source>
</evidence>
<evidence type="ECO:0000259" key="5">
    <source>
        <dbReference type="Pfam" id="PF00291"/>
    </source>
</evidence>
<keyword evidence="7" id="KW-1185">Reference proteome</keyword>
<reference evidence="6 7" key="1">
    <citation type="submission" date="2019-02" db="EMBL/GenBank/DDBJ databases">
        <title>Investigation of anaerobic lignin degradation for improved lignocellulosic biofuels.</title>
        <authorList>
            <person name="Deangelis K."/>
        </authorList>
    </citation>
    <scope>NUCLEOTIDE SEQUENCE [LARGE SCALE GENOMIC DNA]</scope>
    <source>
        <strain evidence="6 7">159R</strain>
    </source>
</reference>
<dbReference type="InterPro" id="IPR050147">
    <property type="entry name" value="Ser/Thr_Dehydratase"/>
</dbReference>
<feature type="domain" description="Tryptophan synthase beta chain-like PALP" evidence="5">
    <location>
        <begin position="15"/>
        <end position="305"/>
    </location>
</feature>
<sequence>MFALSDIQAAAERIAPFIRRTPLIKAEALFENITEAELWLKLECLQPTGSFKVRGATNRLLVTPESQLTHGIVTASGGNHGLAVARAAAMAKVPANIFVPATTGREKLDKLAAWGAIVHVVGNVWDEANVNALAYAKEHQCAYFHPFADPAVIAGQGTLGLEILEQLPELDVILVAIGGGGLISGISAALKSLKPSVRIIGIEPEGSPTLYASLQAGDVVSLPAVTTKVATMACGRTDARVFEQVRQAVDEVVLVSDEEMLAAARWLWFEFGLAADLSGAAAAAALRSGKVRLAAGAKACALVCGAGKDALV</sequence>
<comment type="caution">
    <text evidence="6">The sequence shown here is derived from an EMBL/GenBank/DDBJ whole genome shotgun (WGS) entry which is preliminary data.</text>
</comment>
<protein>
    <submittedName>
        <fullName evidence="6">Threonine dehydratase</fullName>
    </submittedName>
</protein>
<dbReference type="InterPro" id="IPR001926">
    <property type="entry name" value="TrpB-like_PALP"/>
</dbReference>
<dbReference type="SUPFAM" id="SSF53686">
    <property type="entry name" value="Tryptophan synthase beta subunit-like PLP-dependent enzymes"/>
    <property type="match status" value="1"/>
</dbReference>
<dbReference type="RefSeq" id="WP_132921850.1">
    <property type="nucleotide sequence ID" value="NZ_SJOI01000001.1"/>
</dbReference>
<keyword evidence="3" id="KW-0663">Pyridoxal phosphate</keyword>
<comment type="similarity">
    <text evidence="2">Belongs to the serine/threonine dehydratase family.</text>
</comment>
<dbReference type="Pfam" id="PF00291">
    <property type="entry name" value="PALP"/>
    <property type="match status" value="1"/>
</dbReference>
<dbReference type="OrthoDB" id="9811476at2"/>
<dbReference type="Gene3D" id="3.40.50.1100">
    <property type="match status" value="2"/>
</dbReference>
<evidence type="ECO:0000313" key="6">
    <source>
        <dbReference type="EMBL" id="TCL02944.1"/>
    </source>
</evidence>
<accession>A0A4R1N6R6</accession>
<dbReference type="PANTHER" id="PTHR48078:SF6">
    <property type="entry name" value="L-THREONINE DEHYDRATASE CATABOLIC TDCB"/>
    <property type="match status" value="1"/>
</dbReference>
<evidence type="ECO:0000256" key="1">
    <source>
        <dbReference type="ARBA" id="ARBA00001933"/>
    </source>
</evidence>
<dbReference type="PANTHER" id="PTHR48078">
    <property type="entry name" value="THREONINE DEHYDRATASE, MITOCHONDRIAL-RELATED"/>
    <property type="match status" value="1"/>
</dbReference>
<organism evidence="6 7">
    <name type="scientific">Sodalis ligni</name>
    <dbReference type="NCBI Taxonomy" id="2697027"/>
    <lineage>
        <taxon>Bacteria</taxon>
        <taxon>Pseudomonadati</taxon>
        <taxon>Pseudomonadota</taxon>
        <taxon>Gammaproteobacteria</taxon>
        <taxon>Enterobacterales</taxon>
        <taxon>Bruguierivoracaceae</taxon>
        <taxon>Sodalis</taxon>
    </lineage>
</organism>
<dbReference type="GO" id="GO:0003941">
    <property type="term" value="F:L-serine ammonia-lyase activity"/>
    <property type="evidence" value="ECO:0007669"/>
    <property type="project" value="TreeGrafter"/>
</dbReference>
<name>A0A4R1N6R6_9GAMM</name>
<evidence type="ECO:0000256" key="3">
    <source>
        <dbReference type="ARBA" id="ARBA00022898"/>
    </source>
</evidence>
<gene>
    <name evidence="6" type="ORF">EZJ58_0983</name>
</gene>
<dbReference type="Proteomes" id="UP000294555">
    <property type="component" value="Unassembled WGS sequence"/>
</dbReference>
<dbReference type="AlphaFoldDB" id="A0A4R1N6R6"/>
<dbReference type="FunFam" id="3.40.50.1100:FF:000005">
    <property type="entry name" value="Threonine dehydratase catabolic"/>
    <property type="match status" value="1"/>
</dbReference>
<keyword evidence="4" id="KW-0456">Lyase</keyword>
<dbReference type="GO" id="GO:0004794">
    <property type="term" value="F:threonine deaminase activity"/>
    <property type="evidence" value="ECO:0007669"/>
    <property type="project" value="TreeGrafter"/>
</dbReference>
<dbReference type="GO" id="GO:0009097">
    <property type="term" value="P:isoleucine biosynthetic process"/>
    <property type="evidence" value="ECO:0007669"/>
    <property type="project" value="TreeGrafter"/>
</dbReference>
<dbReference type="GO" id="GO:0006567">
    <property type="term" value="P:L-threonine catabolic process"/>
    <property type="evidence" value="ECO:0007669"/>
    <property type="project" value="TreeGrafter"/>
</dbReference>
<dbReference type="GO" id="GO:0006565">
    <property type="term" value="P:L-serine catabolic process"/>
    <property type="evidence" value="ECO:0007669"/>
    <property type="project" value="TreeGrafter"/>
</dbReference>
<evidence type="ECO:0000313" key="7">
    <source>
        <dbReference type="Proteomes" id="UP000294555"/>
    </source>
</evidence>